<evidence type="ECO:0000256" key="2">
    <source>
        <dbReference type="ARBA" id="ARBA00004922"/>
    </source>
</evidence>
<dbReference type="GO" id="GO:0005789">
    <property type="term" value="C:endoplasmic reticulum membrane"/>
    <property type="evidence" value="ECO:0007669"/>
    <property type="project" value="UniProtKB-SubCell"/>
</dbReference>
<evidence type="ECO:0000256" key="7">
    <source>
        <dbReference type="ARBA" id="ARBA00022824"/>
    </source>
</evidence>
<keyword evidence="9 12" id="KW-0472">Membrane</keyword>
<evidence type="ECO:0000256" key="3">
    <source>
        <dbReference type="ARBA" id="ARBA00011964"/>
    </source>
</evidence>
<reference evidence="13" key="1">
    <citation type="submission" date="2022-01" db="EMBL/GenBank/DDBJ databases">
        <authorList>
            <person name="King R."/>
        </authorList>
    </citation>
    <scope>NUCLEOTIDE SEQUENCE</scope>
</reference>
<dbReference type="Pfam" id="PF05208">
    <property type="entry name" value="ALG3"/>
    <property type="match status" value="1"/>
</dbReference>
<keyword evidence="7" id="KW-0256">Endoplasmic reticulum</keyword>
<keyword evidence="5" id="KW-0808">Transferase</keyword>
<evidence type="ECO:0000256" key="8">
    <source>
        <dbReference type="ARBA" id="ARBA00022989"/>
    </source>
</evidence>
<evidence type="ECO:0000256" key="6">
    <source>
        <dbReference type="ARBA" id="ARBA00022692"/>
    </source>
</evidence>
<keyword evidence="14" id="KW-1185">Reference proteome</keyword>
<dbReference type="EMBL" id="OV651824">
    <property type="protein sequence ID" value="CAH1102086.1"/>
    <property type="molecule type" value="Genomic_DNA"/>
</dbReference>
<organism evidence="13 14">
    <name type="scientific">Psylliodes chrysocephalus</name>
    <dbReference type="NCBI Taxonomy" id="3402493"/>
    <lineage>
        <taxon>Eukaryota</taxon>
        <taxon>Metazoa</taxon>
        <taxon>Ecdysozoa</taxon>
        <taxon>Arthropoda</taxon>
        <taxon>Hexapoda</taxon>
        <taxon>Insecta</taxon>
        <taxon>Pterygota</taxon>
        <taxon>Neoptera</taxon>
        <taxon>Endopterygota</taxon>
        <taxon>Coleoptera</taxon>
        <taxon>Polyphaga</taxon>
        <taxon>Cucujiformia</taxon>
        <taxon>Chrysomeloidea</taxon>
        <taxon>Chrysomelidae</taxon>
        <taxon>Galerucinae</taxon>
        <taxon>Alticini</taxon>
        <taxon>Psylliodes</taxon>
    </lineage>
</organism>
<evidence type="ECO:0000256" key="9">
    <source>
        <dbReference type="ARBA" id="ARBA00023136"/>
    </source>
</evidence>
<protein>
    <recommendedName>
        <fullName evidence="3">dolichyl-P-Man:Man5GlcNAc2-PP-dolichol alpha-1,3-mannosyltransferase</fullName>
        <ecNumber evidence="3">2.4.1.258</ecNumber>
    </recommendedName>
</protein>
<feature type="transmembrane region" description="Helical" evidence="12">
    <location>
        <begin position="382"/>
        <end position="404"/>
    </location>
</feature>
<comment type="pathway">
    <text evidence="2">Protein modification; protein glycosylation.</text>
</comment>
<evidence type="ECO:0000256" key="4">
    <source>
        <dbReference type="ARBA" id="ARBA00022676"/>
    </source>
</evidence>
<dbReference type="EC" id="2.4.1.258" evidence="3"/>
<feature type="transmembrane region" description="Helical" evidence="12">
    <location>
        <begin position="119"/>
        <end position="137"/>
    </location>
</feature>
<feature type="transmembrane region" description="Helical" evidence="12">
    <location>
        <begin position="449"/>
        <end position="466"/>
    </location>
</feature>
<dbReference type="GO" id="GO:0052925">
    <property type="term" value="F:dol-P-Man:Man(5)GlcNAc(2)-PP-Dol alpha-1,3-mannosyltransferase activity"/>
    <property type="evidence" value="ECO:0007669"/>
    <property type="project" value="UniProtKB-EC"/>
</dbReference>
<name>A0A9P0CPZ0_9CUCU</name>
<keyword evidence="4" id="KW-0328">Glycosyltransferase</keyword>
<evidence type="ECO:0000256" key="12">
    <source>
        <dbReference type="SAM" id="Phobius"/>
    </source>
</evidence>
<sequence length="471" mass="55278">MAPTKNTLQSRLNNPGMSSVIKKFFSKDFLKKLIFDPHFLWPTCLILLLVEFVLNIFIIQKVKYTEIDWIAYMQEVEGFLNGTLDYKELKGDTGPLVYPAGFVYIYAIFYYVTSQGKNIYLAQYIFLFLYMIQTYLVQRIIRKTMKIPPYALVIATLTSYRIHSIFVLRLFNDPVAVLLFYISLNLFISNKWLLGSIFYSLAVSVKMNILLYAPCLLLAYLTNLSYLETFINLFICGVIQLILGLPFLYGNFVSYLKGSFDLGRVFEHKWTVNFRFLPRDIFEDKIFHLILLALHILLLLVFLPHLKKYLSSYAKLNVVTYQLRLQLDKEKKKTEKKLKEEEKKLSKSQKNFLESFEKQLKGSGQSKVQEEPSKIDDKLSKIIQLFILPFFVTNLIGIACARSLHYQFYSWYFHSLLYLVFCTEYRSPLKFLLLGLIEYCWNVYPSTNFSSALLHCCHVVLLVGLYRNMRK</sequence>
<dbReference type="Proteomes" id="UP001153636">
    <property type="component" value="Chromosome 12"/>
</dbReference>
<evidence type="ECO:0000256" key="10">
    <source>
        <dbReference type="ARBA" id="ARBA00049506"/>
    </source>
</evidence>
<dbReference type="PANTHER" id="PTHR12646:SF0">
    <property type="entry name" value="DOL-P-MAN:MAN(5)GLCNAC(2)-PP-DOL ALPHA-1,3-MANNOSYLTRANSFERASE"/>
    <property type="match status" value="1"/>
</dbReference>
<feature type="transmembrane region" description="Helical" evidence="12">
    <location>
        <begin position="96"/>
        <end position="113"/>
    </location>
</feature>
<keyword evidence="11" id="KW-0175">Coiled coil</keyword>
<comment type="subcellular location">
    <subcellularLocation>
        <location evidence="1">Endoplasmic reticulum membrane</location>
        <topology evidence="1">Multi-pass membrane protein</topology>
    </subcellularLocation>
</comment>
<evidence type="ECO:0000313" key="14">
    <source>
        <dbReference type="Proteomes" id="UP001153636"/>
    </source>
</evidence>
<accession>A0A9P0CPZ0</accession>
<dbReference type="InterPro" id="IPR007873">
    <property type="entry name" value="Glycosyltransferase_ALG3"/>
</dbReference>
<evidence type="ECO:0000256" key="5">
    <source>
        <dbReference type="ARBA" id="ARBA00022679"/>
    </source>
</evidence>
<keyword evidence="8 12" id="KW-1133">Transmembrane helix</keyword>
<proteinExistence type="predicted"/>
<dbReference type="PANTHER" id="PTHR12646">
    <property type="entry name" value="NOT56 - RELATED"/>
    <property type="match status" value="1"/>
</dbReference>
<dbReference type="AlphaFoldDB" id="A0A9P0CPZ0"/>
<dbReference type="OrthoDB" id="20028at2759"/>
<keyword evidence="6 12" id="KW-0812">Transmembrane</keyword>
<feature type="transmembrane region" description="Helical" evidence="12">
    <location>
        <begin position="286"/>
        <end position="306"/>
    </location>
</feature>
<feature type="transmembrane region" description="Helical" evidence="12">
    <location>
        <begin position="39"/>
        <end position="59"/>
    </location>
</feature>
<evidence type="ECO:0000313" key="13">
    <source>
        <dbReference type="EMBL" id="CAH1102086.1"/>
    </source>
</evidence>
<feature type="coiled-coil region" evidence="11">
    <location>
        <begin position="324"/>
        <end position="351"/>
    </location>
</feature>
<comment type="catalytic activity">
    <reaction evidence="10">
        <text>an alpha-D-Man-(1-&gt;2)-alpha-D-Man-(1-&gt;2)-alpha-D-Man-(1-&gt;3)-[alpha-D-Man-(1-&gt;6)]-beta-D-Man-(1-&gt;4)-beta-D-GlcNAc-(1-&gt;4)-alpha-D-GlcNAc-diphospho-di-trans,poly-cis-dolichol + a di-trans,poly-cis-dolichyl beta-D-mannosyl phosphate = an alpha-D-Man-(1-&gt;2)-alpha-D-Man-(1-&gt;2)-alpha-D-Man-(1-&gt;3)-[alpha-D-Man-(1-&gt;3)-alpha-D-Man-(1-&gt;6)]-beta-D-Man-(1-&gt;4)-beta-D-GlcNAc-(1-&gt;4)-alpha-D-GlcNAc-diphospho-di-trans,poly-cis-dolichol + a di-trans,poly-cis-dolichyl phosphate + H(+)</text>
        <dbReference type="Rhea" id="RHEA:29527"/>
        <dbReference type="Rhea" id="RHEA-COMP:19498"/>
        <dbReference type="Rhea" id="RHEA-COMP:19501"/>
        <dbReference type="Rhea" id="RHEA-COMP:19516"/>
        <dbReference type="Rhea" id="RHEA-COMP:19517"/>
        <dbReference type="ChEBI" id="CHEBI:15378"/>
        <dbReference type="ChEBI" id="CHEBI:57683"/>
        <dbReference type="ChEBI" id="CHEBI:58211"/>
        <dbReference type="ChEBI" id="CHEBI:132515"/>
        <dbReference type="ChEBI" id="CHEBI:132516"/>
        <dbReference type="EC" id="2.4.1.258"/>
    </reaction>
    <physiologicalReaction direction="left-to-right" evidence="10">
        <dbReference type="Rhea" id="RHEA:29528"/>
    </physiologicalReaction>
</comment>
<evidence type="ECO:0000256" key="1">
    <source>
        <dbReference type="ARBA" id="ARBA00004477"/>
    </source>
</evidence>
<feature type="transmembrane region" description="Helical" evidence="12">
    <location>
        <begin position="232"/>
        <end position="256"/>
    </location>
</feature>
<gene>
    <name evidence="13" type="ORF">PSYICH_LOCUS3351</name>
</gene>
<evidence type="ECO:0000256" key="11">
    <source>
        <dbReference type="SAM" id="Coils"/>
    </source>
</evidence>